<dbReference type="AlphaFoldDB" id="A0AAE0YZB0"/>
<gene>
    <name evidence="4" type="ORF">RRG08_066619</name>
</gene>
<reference evidence="4" key="1">
    <citation type="journal article" date="2023" name="G3 (Bethesda)">
        <title>A reference genome for the long-term kleptoplast-retaining sea slug Elysia crispata morphotype clarki.</title>
        <authorList>
            <person name="Eastman K.E."/>
            <person name="Pendleton A.L."/>
            <person name="Shaikh M.A."/>
            <person name="Suttiyut T."/>
            <person name="Ogas R."/>
            <person name="Tomko P."/>
            <person name="Gavelis G."/>
            <person name="Widhalm J.R."/>
            <person name="Wisecaver J.H."/>
        </authorList>
    </citation>
    <scope>NUCLEOTIDE SEQUENCE</scope>
    <source>
        <strain evidence="4">ECLA1</strain>
    </source>
</reference>
<dbReference type="PROSITE" id="PS50240">
    <property type="entry name" value="TRYPSIN_DOM"/>
    <property type="match status" value="1"/>
</dbReference>
<evidence type="ECO:0000256" key="2">
    <source>
        <dbReference type="RuleBase" id="RU363034"/>
    </source>
</evidence>
<dbReference type="GO" id="GO:0006508">
    <property type="term" value="P:proteolysis"/>
    <property type="evidence" value="ECO:0007669"/>
    <property type="project" value="UniProtKB-KW"/>
</dbReference>
<feature type="domain" description="Peptidase S1" evidence="3">
    <location>
        <begin position="41"/>
        <end position="309"/>
    </location>
</feature>
<dbReference type="InterPro" id="IPR001254">
    <property type="entry name" value="Trypsin_dom"/>
</dbReference>
<dbReference type="PROSITE" id="PS00134">
    <property type="entry name" value="TRYPSIN_HIS"/>
    <property type="match status" value="1"/>
</dbReference>
<dbReference type="InterPro" id="IPR018114">
    <property type="entry name" value="TRYPSIN_HIS"/>
</dbReference>
<name>A0AAE0YZB0_9GAST</name>
<evidence type="ECO:0000256" key="1">
    <source>
        <dbReference type="ARBA" id="ARBA00023157"/>
    </source>
</evidence>
<organism evidence="4 5">
    <name type="scientific">Elysia crispata</name>
    <name type="common">lettuce slug</name>
    <dbReference type="NCBI Taxonomy" id="231223"/>
    <lineage>
        <taxon>Eukaryota</taxon>
        <taxon>Metazoa</taxon>
        <taxon>Spiralia</taxon>
        <taxon>Lophotrochozoa</taxon>
        <taxon>Mollusca</taxon>
        <taxon>Gastropoda</taxon>
        <taxon>Heterobranchia</taxon>
        <taxon>Euthyneura</taxon>
        <taxon>Panpulmonata</taxon>
        <taxon>Sacoglossa</taxon>
        <taxon>Placobranchoidea</taxon>
        <taxon>Plakobranchidae</taxon>
        <taxon>Elysia</taxon>
    </lineage>
</organism>
<accession>A0AAE0YZB0</accession>
<comment type="caution">
    <text evidence="4">The sequence shown here is derived from an EMBL/GenBank/DDBJ whole genome shotgun (WGS) entry which is preliminary data.</text>
</comment>
<dbReference type="SUPFAM" id="SSF50494">
    <property type="entry name" value="Trypsin-like serine proteases"/>
    <property type="match status" value="1"/>
</dbReference>
<sequence>MYPEHLVKMISKRFSLVALYLGLALFSAGASAASQSRQKRTIGGQEFARGRWPWLALLRATIVTHTLFGFLPIRHYHLYCGGVLVSRRWILTAAHCFTEDGTGGGQPGNWEARLGSVRLRSTPGEHLLNIVGRILDDDDLRQWEIDIDTIILHPGYNSSNLLSDDIALIRLSDAAPISNIVQPITLPSPTTNGFPYVGQMCITKGWGCTTSGGNPASRAREIQLPIYPSRLCSFHFRIGSSSRRLCAGYRNRNIGVCNGDSGSPLVCMSGSQYTLAGIVSFASRDHPESYPAVFSRVQPYLPWIHSVISNSS</sequence>
<protein>
    <recommendedName>
        <fullName evidence="3">Peptidase S1 domain-containing protein</fullName>
    </recommendedName>
</protein>
<dbReference type="PROSITE" id="PS00135">
    <property type="entry name" value="TRYPSIN_SER"/>
    <property type="match status" value="1"/>
</dbReference>
<dbReference type="PANTHER" id="PTHR24252:SF7">
    <property type="entry name" value="HYALIN"/>
    <property type="match status" value="1"/>
</dbReference>
<keyword evidence="1" id="KW-1015">Disulfide bond</keyword>
<evidence type="ECO:0000313" key="5">
    <source>
        <dbReference type="Proteomes" id="UP001283361"/>
    </source>
</evidence>
<dbReference type="InterPro" id="IPR009003">
    <property type="entry name" value="Peptidase_S1_PA"/>
</dbReference>
<evidence type="ECO:0000259" key="3">
    <source>
        <dbReference type="PROSITE" id="PS50240"/>
    </source>
</evidence>
<keyword evidence="2" id="KW-0378">Hydrolase</keyword>
<dbReference type="Gene3D" id="2.40.10.10">
    <property type="entry name" value="Trypsin-like serine proteases"/>
    <property type="match status" value="1"/>
</dbReference>
<dbReference type="SMART" id="SM00020">
    <property type="entry name" value="Tryp_SPc"/>
    <property type="match status" value="1"/>
</dbReference>
<dbReference type="PANTHER" id="PTHR24252">
    <property type="entry name" value="ACROSIN-RELATED"/>
    <property type="match status" value="1"/>
</dbReference>
<dbReference type="GO" id="GO:0004252">
    <property type="term" value="F:serine-type endopeptidase activity"/>
    <property type="evidence" value="ECO:0007669"/>
    <property type="project" value="InterPro"/>
</dbReference>
<dbReference type="CDD" id="cd00190">
    <property type="entry name" value="Tryp_SPc"/>
    <property type="match status" value="1"/>
</dbReference>
<proteinExistence type="predicted"/>
<keyword evidence="2" id="KW-0645">Protease</keyword>
<dbReference type="InterPro" id="IPR033116">
    <property type="entry name" value="TRYPSIN_SER"/>
</dbReference>
<dbReference type="Pfam" id="PF00089">
    <property type="entry name" value="Trypsin"/>
    <property type="match status" value="1"/>
</dbReference>
<keyword evidence="2" id="KW-0720">Serine protease</keyword>
<dbReference type="InterPro" id="IPR043504">
    <property type="entry name" value="Peptidase_S1_PA_chymotrypsin"/>
</dbReference>
<dbReference type="InterPro" id="IPR001314">
    <property type="entry name" value="Peptidase_S1A"/>
</dbReference>
<evidence type="ECO:0000313" key="4">
    <source>
        <dbReference type="EMBL" id="KAK3759954.1"/>
    </source>
</evidence>
<dbReference type="PRINTS" id="PR00722">
    <property type="entry name" value="CHYMOTRYPSIN"/>
</dbReference>
<dbReference type="Proteomes" id="UP001283361">
    <property type="component" value="Unassembled WGS sequence"/>
</dbReference>
<dbReference type="EMBL" id="JAWDGP010005058">
    <property type="protein sequence ID" value="KAK3759954.1"/>
    <property type="molecule type" value="Genomic_DNA"/>
</dbReference>
<keyword evidence="5" id="KW-1185">Reference proteome</keyword>